<dbReference type="Proteomes" id="UP000183983">
    <property type="component" value="Unassembled WGS sequence"/>
</dbReference>
<reference evidence="2 3" key="1">
    <citation type="submission" date="2016-11" db="EMBL/GenBank/DDBJ databases">
        <authorList>
            <person name="Jaros S."/>
            <person name="Januszkiewicz K."/>
            <person name="Wedrychowicz H."/>
        </authorList>
    </citation>
    <scope>NUCLEOTIDE SEQUENCE [LARGE SCALE GENOMIC DNA]</scope>
    <source>
        <strain evidence="2 3">LMG 26898</strain>
    </source>
</reference>
<dbReference type="EMBL" id="FRDA01000001">
    <property type="protein sequence ID" value="SHM56292.1"/>
    <property type="molecule type" value="Genomic_DNA"/>
</dbReference>
<dbReference type="InterPro" id="IPR011083">
    <property type="entry name" value="Phage_tail_collar_dom"/>
</dbReference>
<dbReference type="OrthoDB" id="9810174at2"/>
<sequence>MSDFFLGDIRWFPYNRIPSGWHICDGTQLNLRNYAALFSLIGTAYGGDGKTTFAIPDLRGRTPMGWSALPTKADYNTVGKPLGAETVAITVAQMPAHNHGVAVATVNGTAPAPTNEGVYTTPAPNANTPDVNIYGTPPANPTAALASTTITSTGLGQGHPNMQPYMTLIACIAVQDGLYPQFA</sequence>
<dbReference type="SUPFAM" id="SSF88874">
    <property type="entry name" value="Receptor-binding domain of short tail fibre protein gp12"/>
    <property type="match status" value="1"/>
</dbReference>
<evidence type="ECO:0000259" key="1">
    <source>
        <dbReference type="Pfam" id="PF07484"/>
    </source>
</evidence>
<gene>
    <name evidence="2" type="ORF">SAMN05216593_101541</name>
</gene>
<feature type="domain" description="Phage tail collar" evidence="1">
    <location>
        <begin position="7"/>
        <end position="63"/>
    </location>
</feature>
<evidence type="ECO:0000313" key="2">
    <source>
        <dbReference type="EMBL" id="SHM56292.1"/>
    </source>
</evidence>
<dbReference type="AlphaFoldDB" id="A0A1M7JTD8"/>
<dbReference type="Gene3D" id="3.90.1340.10">
    <property type="entry name" value="Phage tail collar domain"/>
    <property type="match status" value="1"/>
</dbReference>
<dbReference type="STRING" id="1190415.SAMN05216593_101541"/>
<dbReference type="Pfam" id="PF07484">
    <property type="entry name" value="Collar"/>
    <property type="match status" value="1"/>
</dbReference>
<evidence type="ECO:0000313" key="3">
    <source>
        <dbReference type="Proteomes" id="UP000183983"/>
    </source>
</evidence>
<proteinExistence type="predicted"/>
<dbReference type="RefSeq" id="WP_073162153.1">
    <property type="nucleotide sequence ID" value="NZ_FRDA01000001.1"/>
</dbReference>
<dbReference type="InterPro" id="IPR037053">
    <property type="entry name" value="Phage_tail_collar_dom_sf"/>
</dbReference>
<organism evidence="2 3">
    <name type="scientific">Pseudomonas asturiensis</name>
    <dbReference type="NCBI Taxonomy" id="1190415"/>
    <lineage>
        <taxon>Bacteria</taxon>
        <taxon>Pseudomonadati</taxon>
        <taxon>Pseudomonadota</taxon>
        <taxon>Gammaproteobacteria</taxon>
        <taxon>Pseudomonadales</taxon>
        <taxon>Pseudomonadaceae</taxon>
        <taxon>Pseudomonas</taxon>
    </lineage>
</organism>
<accession>A0A1M7JTD8</accession>
<name>A0A1M7JTD8_9PSED</name>
<protein>
    <submittedName>
        <fullName evidence="2">Microcystin-dependent protein</fullName>
    </submittedName>
</protein>